<sequence>MSTNYLSHADRDGSKPSKTLVQVGELFEKMPVTGEHWKAGLALFFSFAIEAWEMMIIILASASIGAEFKLDGAQIGSLIGSIFLGMIPGCLAWGKLIDKFGRKKAMIYSLISYGIISLLSAFSVNYDMLWWLRFCSGVGLAGLMVATFPYFEELLPVKARGKATVYLASGWPVGFLLAIGITYLFMDMGWRWIIGISSIAGLWFLVVAALVPESPYWLVGKGRQTEAKEVVRRLSAGKMDNEFDNVELIVEDVKEGSFIEIFRGKFLRPTALQIIINFCFSWGYWALSSWMPALLAKKGLSAPQGLGFMALSALFMFPGYMTASYLTGKFGRKKVMFTFVLLAAIGGFGFASSSTMAEMYIWNFVLSFFSLGAWGVWDTWMAELYPTEVRGVSYSVGATAQRVANAIAPSVIGGMLAANTSFLATVSFISTFLVITFIATLFLKEMEGEILH</sequence>
<dbReference type="GO" id="GO:0022857">
    <property type="term" value="F:transmembrane transporter activity"/>
    <property type="evidence" value="ECO:0007669"/>
    <property type="project" value="InterPro"/>
</dbReference>
<dbReference type="GO" id="GO:0005886">
    <property type="term" value="C:plasma membrane"/>
    <property type="evidence" value="ECO:0007669"/>
    <property type="project" value="UniProtKB-SubCell"/>
</dbReference>
<feature type="domain" description="Major facilitator superfamily (MFS) profile" evidence="7">
    <location>
        <begin position="39"/>
        <end position="448"/>
    </location>
</feature>
<gene>
    <name evidence="8" type="ORF">HNQ34_003318</name>
</gene>
<evidence type="ECO:0000256" key="6">
    <source>
        <dbReference type="SAM" id="Phobius"/>
    </source>
</evidence>
<feature type="transmembrane region" description="Helical" evidence="6">
    <location>
        <begin position="266"/>
        <end position="285"/>
    </location>
</feature>
<dbReference type="Proteomes" id="UP000520011">
    <property type="component" value="Unassembled WGS sequence"/>
</dbReference>
<feature type="transmembrane region" description="Helical" evidence="6">
    <location>
        <begin position="39"/>
        <end position="66"/>
    </location>
</feature>
<feature type="transmembrane region" description="Helical" evidence="6">
    <location>
        <begin position="105"/>
        <end position="124"/>
    </location>
</feature>
<dbReference type="SUPFAM" id="SSF103473">
    <property type="entry name" value="MFS general substrate transporter"/>
    <property type="match status" value="1"/>
</dbReference>
<keyword evidence="3 6" id="KW-0812">Transmembrane</keyword>
<feature type="transmembrane region" description="Helical" evidence="6">
    <location>
        <begin position="192"/>
        <end position="211"/>
    </location>
</feature>
<dbReference type="RefSeq" id="WP_183256359.1">
    <property type="nucleotide sequence ID" value="NZ_JACHEP010000031.1"/>
</dbReference>
<dbReference type="EMBL" id="JACHEP010000031">
    <property type="protein sequence ID" value="MBB5326199.1"/>
    <property type="molecule type" value="Genomic_DNA"/>
</dbReference>
<dbReference type="Gene3D" id="1.20.1250.20">
    <property type="entry name" value="MFS general substrate transporter like domains"/>
    <property type="match status" value="1"/>
</dbReference>
<comment type="caution">
    <text evidence="8">The sequence shown here is derived from an EMBL/GenBank/DDBJ whole genome shotgun (WGS) entry which is preliminary data.</text>
</comment>
<dbReference type="InterPro" id="IPR020846">
    <property type="entry name" value="MFS_dom"/>
</dbReference>
<feature type="transmembrane region" description="Helical" evidence="6">
    <location>
        <begin position="72"/>
        <end position="93"/>
    </location>
</feature>
<dbReference type="PANTHER" id="PTHR23511">
    <property type="entry name" value="SYNAPTIC VESICLE GLYCOPROTEIN 2"/>
    <property type="match status" value="1"/>
</dbReference>
<feature type="transmembrane region" description="Helical" evidence="6">
    <location>
        <begin position="130"/>
        <end position="151"/>
    </location>
</feature>
<dbReference type="CDD" id="cd17316">
    <property type="entry name" value="MFS_SV2_like"/>
    <property type="match status" value="1"/>
</dbReference>
<evidence type="ECO:0000259" key="7">
    <source>
        <dbReference type="PROSITE" id="PS50850"/>
    </source>
</evidence>
<keyword evidence="5 6" id="KW-0472">Membrane</keyword>
<evidence type="ECO:0000256" key="5">
    <source>
        <dbReference type="ARBA" id="ARBA00023136"/>
    </source>
</evidence>
<feature type="transmembrane region" description="Helical" evidence="6">
    <location>
        <begin position="422"/>
        <end position="443"/>
    </location>
</feature>
<dbReference type="InterPro" id="IPR011701">
    <property type="entry name" value="MFS"/>
</dbReference>
<dbReference type="PROSITE" id="PS50850">
    <property type="entry name" value="MFS"/>
    <property type="match status" value="1"/>
</dbReference>
<evidence type="ECO:0000256" key="3">
    <source>
        <dbReference type="ARBA" id="ARBA00022692"/>
    </source>
</evidence>
<reference evidence="8 9" key="1">
    <citation type="submission" date="2020-08" db="EMBL/GenBank/DDBJ databases">
        <title>Genomic Encyclopedia of Type Strains, Phase IV (KMG-IV): sequencing the most valuable type-strain genomes for metagenomic binning, comparative biology and taxonomic classification.</title>
        <authorList>
            <person name="Goeker M."/>
        </authorList>
    </citation>
    <scope>NUCLEOTIDE SEQUENCE [LARGE SCALE GENOMIC DNA]</scope>
    <source>
        <strain evidence="8 9">DSM 16325</strain>
    </source>
</reference>
<feature type="transmembrane region" description="Helical" evidence="6">
    <location>
        <begin position="163"/>
        <end position="186"/>
    </location>
</feature>
<organism evidence="8 9">
    <name type="scientific">Anoxybacteroides tepidamans</name>
    <dbReference type="NCBI Taxonomy" id="265948"/>
    <lineage>
        <taxon>Bacteria</taxon>
        <taxon>Bacillati</taxon>
        <taxon>Bacillota</taxon>
        <taxon>Bacilli</taxon>
        <taxon>Bacillales</taxon>
        <taxon>Anoxybacillaceae</taxon>
        <taxon>Anoxybacteroides</taxon>
    </lineage>
</organism>
<evidence type="ECO:0000313" key="8">
    <source>
        <dbReference type="EMBL" id="MBB5326199.1"/>
    </source>
</evidence>
<comment type="subcellular location">
    <subcellularLocation>
        <location evidence="1">Cell membrane</location>
        <topology evidence="1">Multi-pass membrane protein</topology>
    </subcellularLocation>
</comment>
<protein>
    <submittedName>
        <fullName evidence="8">Putative MFS transporter</fullName>
    </submittedName>
</protein>
<evidence type="ECO:0000313" key="9">
    <source>
        <dbReference type="Proteomes" id="UP000520011"/>
    </source>
</evidence>
<dbReference type="AlphaFoldDB" id="A0A7W8IV29"/>
<keyword evidence="9" id="KW-1185">Reference proteome</keyword>
<proteinExistence type="predicted"/>
<feature type="transmembrane region" description="Helical" evidence="6">
    <location>
        <begin position="335"/>
        <end position="353"/>
    </location>
</feature>
<evidence type="ECO:0000256" key="4">
    <source>
        <dbReference type="ARBA" id="ARBA00022989"/>
    </source>
</evidence>
<evidence type="ECO:0000256" key="1">
    <source>
        <dbReference type="ARBA" id="ARBA00004651"/>
    </source>
</evidence>
<evidence type="ECO:0000256" key="2">
    <source>
        <dbReference type="ARBA" id="ARBA00022448"/>
    </source>
</evidence>
<keyword evidence="2" id="KW-0813">Transport</keyword>
<keyword evidence="4 6" id="KW-1133">Transmembrane helix</keyword>
<dbReference type="PANTHER" id="PTHR23511:SF34">
    <property type="entry name" value="SYNAPTIC VESICLE GLYCOPROTEIN 2"/>
    <property type="match status" value="1"/>
</dbReference>
<feature type="transmembrane region" description="Helical" evidence="6">
    <location>
        <begin position="305"/>
        <end position="323"/>
    </location>
</feature>
<name>A0A7W8IV29_9BACL</name>
<dbReference type="InterPro" id="IPR036259">
    <property type="entry name" value="MFS_trans_sf"/>
</dbReference>
<accession>A0A7W8IV29</accession>
<dbReference type="Pfam" id="PF07690">
    <property type="entry name" value="MFS_1"/>
    <property type="match status" value="1"/>
</dbReference>